<evidence type="ECO:0000313" key="12">
    <source>
        <dbReference type="EMBL" id="MEE8657998.1"/>
    </source>
</evidence>
<comment type="cofactor">
    <cofactor evidence="1">
        <name>Mg(2+)</name>
        <dbReference type="ChEBI" id="CHEBI:18420"/>
    </cofactor>
</comment>
<evidence type="ECO:0000256" key="7">
    <source>
        <dbReference type="RuleBase" id="RU004326"/>
    </source>
</evidence>
<dbReference type="EMBL" id="JAWJZY010000001">
    <property type="protein sequence ID" value="MEE8657998.1"/>
    <property type="molecule type" value="Genomic_DNA"/>
</dbReference>
<comment type="caution">
    <text evidence="12">The sequence shown here is derived from an EMBL/GenBank/DDBJ whole genome shotgun (WGS) entry which is preliminary data.</text>
</comment>
<evidence type="ECO:0000259" key="11">
    <source>
        <dbReference type="Pfam" id="PF02880"/>
    </source>
</evidence>
<keyword evidence="5 7" id="KW-0460">Magnesium</keyword>
<evidence type="ECO:0000256" key="2">
    <source>
        <dbReference type="ARBA" id="ARBA00010231"/>
    </source>
</evidence>
<dbReference type="PROSITE" id="PS00710">
    <property type="entry name" value="PGM_PMM"/>
    <property type="match status" value="1"/>
</dbReference>
<dbReference type="Pfam" id="PF02879">
    <property type="entry name" value="PGM_PMM_II"/>
    <property type="match status" value="1"/>
</dbReference>
<evidence type="ECO:0000259" key="9">
    <source>
        <dbReference type="Pfam" id="PF02878"/>
    </source>
</evidence>
<dbReference type="Pfam" id="PF02880">
    <property type="entry name" value="PGM_PMM_III"/>
    <property type="match status" value="1"/>
</dbReference>
<evidence type="ECO:0000256" key="5">
    <source>
        <dbReference type="ARBA" id="ARBA00022842"/>
    </source>
</evidence>
<dbReference type="Gene3D" id="3.30.310.50">
    <property type="entry name" value="Alpha-D-phosphohexomutase, C-terminal domain"/>
    <property type="match status" value="1"/>
</dbReference>
<feature type="domain" description="Alpha-D-phosphohexomutase C-terminal" evidence="8">
    <location>
        <begin position="419"/>
        <end position="477"/>
    </location>
</feature>
<dbReference type="Proteomes" id="UP001312908">
    <property type="component" value="Unassembled WGS sequence"/>
</dbReference>
<dbReference type="SUPFAM" id="SSF55957">
    <property type="entry name" value="Phosphoglucomutase, C-terminal domain"/>
    <property type="match status" value="1"/>
</dbReference>
<evidence type="ECO:0000313" key="13">
    <source>
        <dbReference type="Proteomes" id="UP001312908"/>
    </source>
</evidence>
<gene>
    <name evidence="12" type="ORF">DOFOFD_03085</name>
</gene>
<reference evidence="12 13" key="1">
    <citation type="submission" date="2023-10" db="EMBL/GenBank/DDBJ databases">
        <title>Sorlinia euscelidii gen. nov., sp. nov., an acetic acid bacteria isolated from the gut of Euscelidius variegatus emitter.</title>
        <authorList>
            <person name="Michoud G."/>
            <person name="Marasco R."/>
            <person name="Seferji K."/>
            <person name="Gonella E."/>
            <person name="Garuglieri E."/>
            <person name="Alma A."/>
            <person name="Mapelli F."/>
            <person name="Borin S."/>
            <person name="Daffonchio D."/>
            <person name="Crotti E."/>
        </authorList>
    </citation>
    <scope>NUCLEOTIDE SEQUENCE [LARGE SCALE GENOMIC DNA]</scope>
    <source>
        <strain evidence="12 13">EV16P</strain>
    </source>
</reference>
<dbReference type="Gene3D" id="3.40.120.10">
    <property type="entry name" value="Alpha-D-Glucose-1,6-Bisphosphate, subunit A, domain 3"/>
    <property type="match status" value="3"/>
</dbReference>
<evidence type="ECO:0000256" key="1">
    <source>
        <dbReference type="ARBA" id="ARBA00001946"/>
    </source>
</evidence>
<dbReference type="InterPro" id="IPR016066">
    <property type="entry name" value="A-D-PHexomutase_CS"/>
</dbReference>
<dbReference type="InterPro" id="IPR005845">
    <property type="entry name" value="A-D-PHexomutase_a/b/a-II"/>
</dbReference>
<keyword evidence="3" id="KW-0597">Phosphoprotein</keyword>
<dbReference type="Pfam" id="PF02878">
    <property type="entry name" value="PGM_PMM_I"/>
    <property type="match status" value="1"/>
</dbReference>
<dbReference type="InterPro" id="IPR005846">
    <property type="entry name" value="A-D-PHexomutase_a/b/a-III"/>
</dbReference>
<keyword evidence="13" id="KW-1185">Reference proteome</keyword>
<dbReference type="PANTHER" id="PTHR42946">
    <property type="entry name" value="PHOSPHOHEXOSE MUTASE"/>
    <property type="match status" value="1"/>
</dbReference>
<dbReference type="InterPro" id="IPR005844">
    <property type="entry name" value="A-D-PHexomutase_a/b/a-I"/>
</dbReference>
<feature type="domain" description="Alpha-D-phosphohexomutase alpha/beta/alpha" evidence="11">
    <location>
        <begin position="279"/>
        <end position="388"/>
    </location>
</feature>
<comment type="similarity">
    <text evidence="2 7">Belongs to the phosphohexose mutase family.</text>
</comment>
<name>A0ABU7U0L5_9PROT</name>
<feature type="domain" description="Alpha-D-phosphohexomutase alpha/beta/alpha" evidence="10">
    <location>
        <begin position="170"/>
        <end position="266"/>
    </location>
</feature>
<evidence type="ECO:0000256" key="6">
    <source>
        <dbReference type="ARBA" id="ARBA00023235"/>
    </source>
</evidence>
<dbReference type="InterPro" id="IPR036900">
    <property type="entry name" value="A-D-PHexomutase_C_sf"/>
</dbReference>
<evidence type="ECO:0000259" key="10">
    <source>
        <dbReference type="Pfam" id="PF02879"/>
    </source>
</evidence>
<dbReference type="InterPro" id="IPR050060">
    <property type="entry name" value="Phosphoglucosamine_mutase"/>
</dbReference>
<proteinExistence type="inferred from homology"/>
<dbReference type="PANTHER" id="PTHR42946:SF1">
    <property type="entry name" value="PHOSPHOGLUCOMUTASE (ALPHA-D-GLUCOSE-1,6-BISPHOSPHATE-DEPENDENT)"/>
    <property type="match status" value="1"/>
</dbReference>
<accession>A0ABU7U0L5</accession>
<dbReference type="RefSeq" id="WP_394818954.1">
    <property type="nucleotide sequence ID" value="NZ_JAWJZY010000001.1"/>
</dbReference>
<dbReference type="InterPro" id="IPR005843">
    <property type="entry name" value="A-D-PHexomutase_C"/>
</dbReference>
<keyword evidence="6" id="KW-0413">Isomerase</keyword>
<evidence type="ECO:0000256" key="3">
    <source>
        <dbReference type="ARBA" id="ARBA00022553"/>
    </source>
</evidence>
<feature type="domain" description="Alpha-D-phosphohexomutase alpha/beta/alpha" evidence="9">
    <location>
        <begin position="13"/>
        <end position="134"/>
    </location>
</feature>
<dbReference type="SUPFAM" id="SSF53738">
    <property type="entry name" value="Phosphoglucomutase, first 3 domains"/>
    <property type="match status" value="3"/>
</dbReference>
<dbReference type="Pfam" id="PF00408">
    <property type="entry name" value="PGM_PMM_IV"/>
    <property type="match status" value="1"/>
</dbReference>
<keyword evidence="4 7" id="KW-0479">Metal-binding</keyword>
<protein>
    <submittedName>
        <fullName evidence="12">Phosphomannomutase</fullName>
    </submittedName>
</protein>
<organism evidence="12 13">
    <name type="scientific">Sorlinia euscelidii</name>
    <dbReference type="NCBI Taxonomy" id="3081148"/>
    <lineage>
        <taxon>Bacteria</taxon>
        <taxon>Pseudomonadati</taxon>
        <taxon>Pseudomonadota</taxon>
        <taxon>Alphaproteobacteria</taxon>
        <taxon>Acetobacterales</taxon>
        <taxon>Acetobacteraceae</taxon>
        <taxon>Sorlinia</taxon>
    </lineage>
</organism>
<evidence type="ECO:0000256" key="4">
    <source>
        <dbReference type="ARBA" id="ARBA00022723"/>
    </source>
</evidence>
<evidence type="ECO:0000259" key="8">
    <source>
        <dbReference type="Pfam" id="PF00408"/>
    </source>
</evidence>
<sequence>MLISSWMEESGVAFGTSGARGLVTAMTDRLCFAYVTGYLQWMREVGAFSPGMEVALAGDLRPSSPRILRACLEAVRKAGGRPLFCGFVPTPCLSLAAFRKKIPSLMVTGSHIPADRNGIKFNRESQEFSKEDEAGMRRQHVTLPEGLFDHSGDLITAPELPAPIDVVTAFLARYRDFFGDNALKDMVVGVYQHSSVARDLMVDLINALGGRAVPFGRKATFHPIDTEALTREDTALLRDWAARHQVSAIISSDGDADRPLLTDHHGNMIRGDIMGLVTARLLKAAFVATPVTSNTGLELSQVVPRIARTKIGSPYVLAAMSDPAPVPEGAIIGYEANGGLILGRRLFNGHHILDALPTRDFALPLIATLISARDYGDDLNRLIEALPKRATASTCLKDTSRDQGLALVAHFSACAETDAFRAALGIPGHLDHIDETDGTRLFFTSGDILHIRPSGNAPELRLYVEANTQAGADRLLKAAEAYIRTL</sequence>
<dbReference type="InterPro" id="IPR016055">
    <property type="entry name" value="A-D-PHexomutase_a/b/a-I/II/III"/>
</dbReference>